<dbReference type="SUPFAM" id="SSF47413">
    <property type="entry name" value="lambda repressor-like DNA-binding domains"/>
    <property type="match status" value="1"/>
</dbReference>
<evidence type="ECO:0000259" key="1">
    <source>
        <dbReference type="PROSITE" id="PS50943"/>
    </source>
</evidence>
<proteinExistence type="predicted"/>
<dbReference type="InterPro" id="IPR001387">
    <property type="entry name" value="Cro/C1-type_HTH"/>
</dbReference>
<dbReference type="EMBL" id="JAAOXG010000039">
    <property type="protein sequence ID" value="NNJ31632.1"/>
    <property type="molecule type" value="Genomic_DNA"/>
</dbReference>
<reference evidence="2 3" key="1">
    <citation type="submission" date="2020-03" db="EMBL/GenBank/DDBJ databases">
        <title>Genome Sequence of industrial isolate, B5A.</title>
        <authorList>
            <person name="Sharma S."/>
            <person name="Patil P.B."/>
            <person name="Korpole S."/>
        </authorList>
    </citation>
    <scope>NUCLEOTIDE SEQUENCE [LARGE SCALE GENOMIC DNA]</scope>
    <source>
        <strain evidence="2 3">PI-S10-B5A</strain>
    </source>
</reference>
<accession>A0ABX1VT73</accession>
<organism evidence="2 3">
    <name type="scientific">Lacrimispora defluvii</name>
    <dbReference type="NCBI Taxonomy" id="2719233"/>
    <lineage>
        <taxon>Bacteria</taxon>
        <taxon>Bacillati</taxon>
        <taxon>Bacillota</taxon>
        <taxon>Clostridia</taxon>
        <taxon>Lachnospirales</taxon>
        <taxon>Lachnospiraceae</taxon>
        <taxon>Lacrimispora</taxon>
    </lineage>
</organism>
<protein>
    <submittedName>
        <fullName evidence="2">Helix-turn-helix transcriptional regulator</fullName>
    </submittedName>
</protein>
<feature type="domain" description="HTH cro/C1-type" evidence="1">
    <location>
        <begin position="7"/>
        <end position="59"/>
    </location>
</feature>
<dbReference type="CDD" id="cd00093">
    <property type="entry name" value="HTH_XRE"/>
    <property type="match status" value="1"/>
</dbReference>
<evidence type="ECO:0000313" key="2">
    <source>
        <dbReference type="EMBL" id="NNJ31632.1"/>
    </source>
</evidence>
<dbReference type="Gene3D" id="1.10.260.40">
    <property type="entry name" value="lambda repressor-like DNA-binding domains"/>
    <property type="match status" value="1"/>
</dbReference>
<dbReference type="Proteomes" id="UP000539052">
    <property type="component" value="Unassembled WGS sequence"/>
</dbReference>
<name>A0ABX1VT73_9FIRM</name>
<dbReference type="Pfam" id="PF12844">
    <property type="entry name" value="HTH_19"/>
    <property type="match status" value="1"/>
</dbReference>
<keyword evidence="3" id="KW-1185">Reference proteome</keyword>
<sequence>MDLKERIKELCKKNNISMNQLEQELDFGKGYISKLGKSTPNATKIQQLANRLGVTVDYLMTGTTEDDSEHYYTNEETREIAQEIFQNPDLKSLFHAARDLPPERLKAHLTFIQTLKEQEEKHNDEGC</sequence>
<comment type="caution">
    <text evidence="2">The sequence shown here is derived from an EMBL/GenBank/DDBJ whole genome shotgun (WGS) entry which is preliminary data.</text>
</comment>
<dbReference type="PROSITE" id="PS50943">
    <property type="entry name" value="HTH_CROC1"/>
    <property type="match status" value="1"/>
</dbReference>
<dbReference type="InterPro" id="IPR010982">
    <property type="entry name" value="Lambda_DNA-bd_dom_sf"/>
</dbReference>
<gene>
    <name evidence="2" type="ORF">G9470_17800</name>
</gene>
<dbReference type="SMART" id="SM00530">
    <property type="entry name" value="HTH_XRE"/>
    <property type="match status" value="1"/>
</dbReference>
<dbReference type="RefSeq" id="WP_170822757.1">
    <property type="nucleotide sequence ID" value="NZ_JAAOXG010000039.1"/>
</dbReference>
<evidence type="ECO:0000313" key="3">
    <source>
        <dbReference type="Proteomes" id="UP000539052"/>
    </source>
</evidence>